<dbReference type="SUPFAM" id="SSF46785">
    <property type="entry name" value="Winged helix' DNA-binding domain"/>
    <property type="match status" value="1"/>
</dbReference>
<dbReference type="Gene3D" id="1.10.10.10">
    <property type="entry name" value="Winged helix-like DNA-binding domain superfamily/Winged helix DNA-binding domain"/>
    <property type="match status" value="1"/>
</dbReference>
<dbReference type="Pfam" id="PF02082">
    <property type="entry name" value="Rrf2"/>
    <property type="match status" value="1"/>
</dbReference>
<gene>
    <name evidence="1" type="ORF">NYG85_06095</name>
</gene>
<sequence>MQIGVKFSTAIHILLSVEFFKDEKNTSEFLAQTIGTNPVIVRNIIGELKRAGLVITKPGVGGLSLAKTPEEITLFDIFAAINENHDLMFKIHNAPIECPLGGKINALLTPHFIATQDALKSKLQSIKISDLLNELKNQ</sequence>
<name>A0ABT7HQ38_9BACT</name>
<organism evidence="1 2">
    <name type="scientific">Campylobacter gastrosuis</name>
    <dbReference type="NCBI Taxonomy" id="2974576"/>
    <lineage>
        <taxon>Bacteria</taxon>
        <taxon>Pseudomonadati</taxon>
        <taxon>Campylobacterota</taxon>
        <taxon>Epsilonproteobacteria</taxon>
        <taxon>Campylobacterales</taxon>
        <taxon>Campylobacteraceae</taxon>
        <taxon>Campylobacter</taxon>
    </lineage>
</organism>
<dbReference type="PANTHER" id="PTHR33221">
    <property type="entry name" value="WINGED HELIX-TURN-HELIX TRANSCRIPTIONAL REGULATOR, RRF2 FAMILY"/>
    <property type="match status" value="1"/>
</dbReference>
<reference evidence="1" key="1">
    <citation type="submission" date="2022-08" db="EMBL/GenBank/DDBJ databases">
        <authorList>
            <person name="Wang H."/>
        </authorList>
    </citation>
    <scope>NUCLEOTIDE SEQUENCE</scope>
    <source>
        <strain evidence="1">PS10</strain>
    </source>
</reference>
<dbReference type="InterPro" id="IPR036390">
    <property type="entry name" value="WH_DNA-bd_sf"/>
</dbReference>
<accession>A0ABT7HQ38</accession>
<proteinExistence type="predicted"/>
<dbReference type="InterPro" id="IPR036388">
    <property type="entry name" value="WH-like_DNA-bd_sf"/>
</dbReference>
<evidence type="ECO:0000313" key="1">
    <source>
        <dbReference type="EMBL" id="MDL0088944.1"/>
    </source>
</evidence>
<dbReference type="PANTHER" id="PTHR33221:SF15">
    <property type="entry name" value="HTH-TYPE TRANSCRIPTIONAL REGULATOR YWGB-RELATED"/>
    <property type="match status" value="1"/>
</dbReference>
<dbReference type="EMBL" id="JANURM010000005">
    <property type="protein sequence ID" value="MDL0088944.1"/>
    <property type="molecule type" value="Genomic_DNA"/>
</dbReference>
<keyword evidence="2" id="KW-1185">Reference proteome</keyword>
<dbReference type="RefSeq" id="WP_284937602.1">
    <property type="nucleotide sequence ID" value="NZ_JANURM010000005.1"/>
</dbReference>
<dbReference type="Proteomes" id="UP001173801">
    <property type="component" value="Unassembled WGS sequence"/>
</dbReference>
<comment type="caution">
    <text evidence="1">The sequence shown here is derived from an EMBL/GenBank/DDBJ whole genome shotgun (WGS) entry which is preliminary data.</text>
</comment>
<evidence type="ECO:0000313" key="2">
    <source>
        <dbReference type="Proteomes" id="UP001173801"/>
    </source>
</evidence>
<reference evidence="1" key="2">
    <citation type="journal article" date="2023" name="Microorganisms">
        <title>Isolation and Genomic Characteristics of Cat-Borne Campylobacter felis sp. nov. and Sheep-Borne Campylobacter ovis sp. nov.</title>
        <authorList>
            <person name="Wang H."/>
            <person name="Li Y."/>
            <person name="Gu Y."/>
            <person name="Zhou G."/>
            <person name="Chen X."/>
            <person name="Zhang X."/>
            <person name="Shao Z."/>
            <person name="Zhang J."/>
            <person name="Zhang M."/>
        </authorList>
    </citation>
    <scope>NUCLEOTIDE SEQUENCE</scope>
    <source>
        <strain evidence="1">PS10</strain>
    </source>
</reference>
<dbReference type="PROSITE" id="PS51197">
    <property type="entry name" value="HTH_RRF2_2"/>
    <property type="match status" value="1"/>
</dbReference>
<dbReference type="InterPro" id="IPR000944">
    <property type="entry name" value="Tscrpt_reg_Rrf2"/>
</dbReference>
<protein>
    <submittedName>
        <fullName evidence="1">Rrf2 family transcriptional regulator</fullName>
    </submittedName>
</protein>